<protein>
    <submittedName>
        <fullName evidence="5">Conserved putative membrane protein</fullName>
    </submittedName>
</protein>
<keyword evidence="6" id="KW-1185">Reference proteome</keyword>
<accession>A0A0H5DQS1</accession>
<gene>
    <name evidence="5" type="ORF">ELAC_1115</name>
</gene>
<reference evidence="6" key="1">
    <citation type="submission" date="2015-06" db="EMBL/GenBank/DDBJ databases">
        <authorList>
            <person name="Bertelli C."/>
        </authorList>
    </citation>
    <scope>NUCLEOTIDE SEQUENCE [LARGE SCALE GENOMIC DNA]</scope>
    <source>
        <strain evidence="6">CRIB-30</strain>
    </source>
</reference>
<evidence type="ECO:0000256" key="2">
    <source>
        <dbReference type="ARBA" id="ARBA00000751"/>
    </source>
</evidence>
<dbReference type="Proteomes" id="UP000220251">
    <property type="component" value="Unassembled WGS sequence"/>
</dbReference>
<dbReference type="Pfam" id="PF08719">
    <property type="entry name" value="NADAR"/>
    <property type="match status" value="1"/>
</dbReference>
<evidence type="ECO:0000256" key="1">
    <source>
        <dbReference type="ARBA" id="ARBA00000022"/>
    </source>
</evidence>
<keyword evidence="3" id="KW-1133">Transmembrane helix</keyword>
<evidence type="ECO:0000259" key="4">
    <source>
        <dbReference type="Pfam" id="PF08719"/>
    </source>
</evidence>
<keyword evidence="3" id="KW-0472">Membrane</keyword>
<evidence type="ECO:0000313" key="6">
    <source>
        <dbReference type="Proteomes" id="UP000220251"/>
    </source>
</evidence>
<name>A0A0H5DQS1_9BACT</name>
<dbReference type="AlphaFoldDB" id="A0A0H5DQS1"/>
<proteinExistence type="predicted"/>
<sequence>MGVNFFTNHPFSVEFHSNEYKLEKSDIGKIIVATAIGSLLFLVGGVFAFFAASYYFRSKKIEQLTQESNPQTKKIADLKNRVLPSATQGNFAVSAWTASHESLKSLFVKKCEAEMGAHLSPGQKHTLSLFFEKAISTAEPQDALNDLIASQINQAGGWGEEKAGHIRYHLLPLMPATQSQLALKAQFVSTMDSTMGGKLDYIQTHTLCSLFDQAVETAQPRATLEELINKKTQKNDGWGEQKALHISANLLPLMPQLGAGSQISPAKAIAGKYIHEIGARLVCFYKTGPTEFLGNFALCPNGVKVFGETFKCTEAAFQWRKYYLAAVNNNRQDLLNDPLMRQFFSCDGEKAFQINKQLTNKYPNVFASQWKNGVRDQVMWHVLQAKFQQNPSLFNLLKDTKGAYLLEHNEAKRDDYWSDNSDGSGKNMLGKMLMAIRDGKDGPPPNDSSDQQKVKAYALYANQPGALGYNIF</sequence>
<comment type="catalytic activity">
    <reaction evidence="2">
        <text>2,5-diamino-6-hydroxy-4-(5-phosphoribosylamino)-pyrimidine + H2O = 2,5,6-triamino-4-hydroxypyrimidine + D-ribose 5-phosphate</text>
        <dbReference type="Rhea" id="RHEA:23436"/>
        <dbReference type="ChEBI" id="CHEBI:15377"/>
        <dbReference type="ChEBI" id="CHEBI:58614"/>
        <dbReference type="ChEBI" id="CHEBI:78346"/>
        <dbReference type="ChEBI" id="CHEBI:137796"/>
    </reaction>
</comment>
<dbReference type="OrthoDB" id="67297at2"/>
<evidence type="ECO:0000256" key="3">
    <source>
        <dbReference type="SAM" id="Phobius"/>
    </source>
</evidence>
<keyword evidence="3" id="KW-0812">Transmembrane</keyword>
<dbReference type="SUPFAM" id="SSF143990">
    <property type="entry name" value="YbiA-like"/>
    <property type="match status" value="1"/>
</dbReference>
<dbReference type="RefSeq" id="WP_098038315.1">
    <property type="nucleotide sequence ID" value="NZ_CWGJ01000012.1"/>
</dbReference>
<dbReference type="CDD" id="cd15457">
    <property type="entry name" value="NADAR"/>
    <property type="match status" value="1"/>
</dbReference>
<dbReference type="InterPro" id="IPR037238">
    <property type="entry name" value="YbiA-like_sf"/>
</dbReference>
<dbReference type="InterPro" id="IPR012816">
    <property type="entry name" value="NADAR"/>
</dbReference>
<feature type="domain" description="NADAR" evidence="4">
    <location>
        <begin position="284"/>
        <end position="438"/>
    </location>
</feature>
<dbReference type="EMBL" id="CWGJ01000012">
    <property type="protein sequence ID" value="CRX38458.1"/>
    <property type="molecule type" value="Genomic_DNA"/>
</dbReference>
<dbReference type="Gene3D" id="1.10.357.40">
    <property type="entry name" value="YbiA-like"/>
    <property type="match status" value="1"/>
</dbReference>
<evidence type="ECO:0000313" key="5">
    <source>
        <dbReference type="EMBL" id="CRX38458.1"/>
    </source>
</evidence>
<organism evidence="5 6">
    <name type="scientific">Estrella lausannensis</name>
    <dbReference type="NCBI Taxonomy" id="483423"/>
    <lineage>
        <taxon>Bacteria</taxon>
        <taxon>Pseudomonadati</taxon>
        <taxon>Chlamydiota</taxon>
        <taxon>Chlamydiia</taxon>
        <taxon>Parachlamydiales</taxon>
        <taxon>Candidatus Criblamydiaceae</taxon>
        <taxon>Estrella</taxon>
    </lineage>
</organism>
<comment type="catalytic activity">
    <reaction evidence="1">
        <text>5-amino-6-(5-phospho-D-ribosylamino)uracil + H2O = 5,6-diaminouracil + D-ribose 5-phosphate</text>
        <dbReference type="Rhea" id="RHEA:55020"/>
        <dbReference type="ChEBI" id="CHEBI:15377"/>
        <dbReference type="ChEBI" id="CHEBI:46252"/>
        <dbReference type="ChEBI" id="CHEBI:58453"/>
        <dbReference type="ChEBI" id="CHEBI:78346"/>
    </reaction>
</comment>
<feature type="transmembrane region" description="Helical" evidence="3">
    <location>
        <begin position="30"/>
        <end position="56"/>
    </location>
</feature>